<evidence type="ECO:0000256" key="2">
    <source>
        <dbReference type="SAM" id="MobiDB-lite"/>
    </source>
</evidence>
<organism evidence="4 5">
    <name type="scientific">Sistotremastrum suecicum HHB10207 ss-3</name>
    <dbReference type="NCBI Taxonomy" id="1314776"/>
    <lineage>
        <taxon>Eukaryota</taxon>
        <taxon>Fungi</taxon>
        <taxon>Dikarya</taxon>
        <taxon>Basidiomycota</taxon>
        <taxon>Agaricomycotina</taxon>
        <taxon>Agaricomycetes</taxon>
        <taxon>Sistotremastrales</taxon>
        <taxon>Sistotremastraceae</taxon>
        <taxon>Sistotremastrum</taxon>
    </lineage>
</organism>
<dbReference type="InterPro" id="IPR022698">
    <property type="entry name" value="OrsD"/>
</dbReference>
<proteinExistence type="predicted"/>
<accession>A0A165WQH3</accession>
<gene>
    <name evidence="4" type="ORF">SISSUDRAFT_1067766</name>
</gene>
<reference evidence="4 5" key="1">
    <citation type="journal article" date="2016" name="Mol. Biol. Evol.">
        <title>Comparative Genomics of Early-Diverging Mushroom-Forming Fungi Provides Insights into the Origins of Lignocellulose Decay Capabilities.</title>
        <authorList>
            <person name="Nagy L.G."/>
            <person name="Riley R."/>
            <person name="Tritt A."/>
            <person name="Adam C."/>
            <person name="Daum C."/>
            <person name="Floudas D."/>
            <person name="Sun H."/>
            <person name="Yadav J.S."/>
            <person name="Pangilinan J."/>
            <person name="Larsson K.H."/>
            <person name="Matsuura K."/>
            <person name="Barry K."/>
            <person name="Labutti K."/>
            <person name="Kuo R."/>
            <person name="Ohm R.A."/>
            <person name="Bhattacharya S.S."/>
            <person name="Shirouzu T."/>
            <person name="Yoshinaga Y."/>
            <person name="Martin F.M."/>
            <person name="Grigoriev I.V."/>
            <person name="Hibbett D.S."/>
        </authorList>
    </citation>
    <scope>NUCLEOTIDE SEQUENCE [LARGE SCALE GENOMIC DNA]</scope>
    <source>
        <strain evidence="4 5">HHB10207 ss-3</strain>
    </source>
</reference>
<dbReference type="Proteomes" id="UP000076798">
    <property type="component" value="Unassembled WGS sequence"/>
</dbReference>
<keyword evidence="1" id="KW-0862">Zinc</keyword>
<feature type="compositionally biased region" description="Basic and acidic residues" evidence="2">
    <location>
        <begin position="252"/>
        <end position="261"/>
    </location>
</feature>
<dbReference type="PROSITE" id="PS50157">
    <property type="entry name" value="ZINC_FINGER_C2H2_2"/>
    <property type="match status" value="1"/>
</dbReference>
<dbReference type="InterPro" id="IPR013087">
    <property type="entry name" value="Znf_C2H2_type"/>
</dbReference>
<dbReference type="Pfam" id="PF12013">
    <property type="entry name" value="OrsD"/>
    <property type="match status" value="1"/>
</dbReference>
<evidence type="ECO:0000259" key="3">
    <source>
        <dbReference type="PROSITE" id="PS50157"/>
    </source>
</evidence>
<feature type="domain" description="C2H2-type" evidence="3">
    <location>
        <begin position="15"/>
        <end position="45"/>
    </location>
</feature>
<feature type="region of interest" description="Disordered" evidence="2">
    <location>
        <begin position="244"/>
        <end position="265"/>
    </location>
</feature>
<name>A0A165WQH3_9AGAM</name>
<keyword evidence="1" id="KW-0479">Metal-binding</keyword>
<keyword evidence="1" id="KW-0863">Zinc-finger</keyword>
<feature type="region of interest" description="Disordered" evidence="2">
    <location>
        <begin position="297"/>
        <end position="331"/>
    </location>
</feature>
<dbReference type="EMBL" id="KV428588">
    <property type="protein sequence ID" value="KZT31426.1"/>
    <property type="molecule type" value="Genomic_DNA"/>
</dbReference>
<evidence type="ECO:0000313" key="5">
    <source>
        <dbReference type="Proteomes" id="UP000076798"/>
    </source>
</evidence>
<protein>
    <recommendedName>
        <fullName evidence="3">C2H2-type domain-containing protein</fullName>
    </recommendedName>
</protein>
<dbReference type="GO" id="GO:0008270">
    <property type="term" value="F:zinc ion binding"/>
    <property type="evidence" value="ECO:0007669"/>
    <property type="project" value="UniProtKB-KW"/>
</dbReference>
<dbReference type="AlphaFoldDB" id="A0A165WQH3"/>
<evidence type="ECO:0000256" key="1">
    <source>
        <dbReference type="PROSITE-ProRule" id="PRU00042"/>
    </source>
</evidence>
<sequence length="350" mass="38892">MPPKSQPTEKPPPVIPCPKAGCSRTFWTQKDLDRHSVAMHPGTVTLWWNEAVVTVGAITDYPQHFRCSCGREFKDRSASATDYEALESHAFDEFQTHALRTHMVPPHWVPVDAKAEKLGPLVKEFLSKGFSLYDIYGFSAAPVVRRLLICNKCSVLVFAQSAGRHLTEIERRAEHPLDDKFNNKYSPAMLTDLLLKAGVSKADQNRNYRLNGKIPQLPGLPVLDGFRCDRFLAGGVPCSVAFPKESTMNNHAGDDDHDRKLSAGRRHSPCPCQNLLGGGWKATWVIIPNPGYSAISEPSSLTSESKGEHGSTRGLSASRTRRSSLSRKPNLDPDPIRTLFIRIRTIRTRG</sequence>
<keyword evidence="5" id="KW-1185">Reference proteome</keyword>
<evidence type="ECO:0000313" key="4">
    <source>
        <dbReference type="EMBL" id="KZT31426.1"/>
    </source>
</evidence>
<dbReference type="PROSITE" id="PS00028">
    <property type="entry name" value="ZINC_FINGER_C2H2_1"/>
    <property type="match status" value="1"/>
</dbReference>